<dbReference type="InterPro" id="IPR036397">
    <property type="entry name" value="RNaseH_sf"/>
</dbReference>
<dbReference type="GO" id="GO:0003676">
    <property type="term" value="F:nucleic acid binding"/>
    <property type="evidence" value="ECO:0007669"/>
    <property type="project" value="InterPro"/>
</dbReference>
<dbReference type="AlphaFoldDB" id="A0A2A6CKN0"/>
<sequence length="629" mass="71668">MSSIPTNAMSPLYVVCDLSTILPTSSYNSFDTFPSPIHTPHSTSTPITPSSIPNQSLPNPTFFSSPPVGPSHLFSSHSSTPLSFHAPPSLSSFRRSSVDVPIMEEGDQYSIRRYHLSMFLKYCNPPHIPDPDPPSTRKNHIVHCEKTRAFILRAHAFMAENGVEDLSPSLLSKLLSIHPQTVSRTIDAAKDSPPFNRFPPCAPPPLKQTRKAKEQRAVAKFSKETRDQLRRFMHLEFFAQFKRVTLKQINSRKEEWLAECDEGLSVNVSTVRLLLHGMRFSFIKLQCRTNIYLNEYYCRLQANFLRTMQEIRKEGNNLIWSLDETWVHKGMRPGIGWQDLDAVDSPLTFIKNGLTAGNSAQWEKGERLVIVTCLSEFGFRCPLIWRTGKVDDGGDYHSEMNSMEFEKYVKTVFNEIVKEAEEKDLRPVLLMDNASYHSRVIDKMPSANDRKSVIADWLKSKGIVCPDGQKRLKELIEKLKKFNRKDYNIYAVDTIAKSCGVTLVRTPPYMAEFAPIELGWSAMKRAQYDIINRTDDGGAIRMKLLEWMHNYPETNCKAFMDHSKRVEEARQLKRIAEGGLTFTPPSLSTDEVVAAAVEVLDEDDVEPVEDLVDLMEMSEDEEDEPSEQY</sequence>
<protein>
    <submittedName>
        <fullName evidence="1">Uncharacterized protein</fullName>
    </submittedName>
</protein>
<keyword evidence="2" id="KW-1185">Reference proteome</keyword>
<dbReference type="OrthoDB" id="5856567at2759"/>
<dbReference type="EnsemblMetazoa" id="PPA41238.1">
    <property type="protein sequence ID" value="PPA41238.1"/>
    <property type="gene ID" value="WBGene00279607"/>
</dbReference>
<evidence type="ECO:0000313" key="2">
    <source>
        <dbReference type="Proteomes" id="UP000005239"/>
    </source>
</evidence>
<gene>
    <name evidence="1" type="primary">WBGene00279607</name>
</gene>
<reference evidence="1" key="2">
    <citation type="submission" date="2022-06" db="UniProtKB">
        <authorList>
            <consortium name="EnsemblMetazoa"/>
        </authorList>
    </citation>
    <scope>IDENTIFICATION</scope>
    <source>
        <strain evidence="1">PS312</strain>
    </source>
</reference>
<accession>A0A8R1YZS7</accession>
<reference evidence="2" key="1">
    <citation type="journal article" date="2008" name="Nat. Genet.">
        <title>The Pristionchus pacificus genome provides a unique perspective on nematode lifestyle and parasitism.</title>
        <authorList>
            <person name="Dieterich C."/>
            <person name="Clifton S.W."/>
            <person name="Schuster L.N."/>
            <person name="Chinwalla A."/>
            <person name="Delehaunty K."/>
            <person name="Dinkelacker I."/>
            <person name="Fulton L."/>
            <person name="Fulton R."/>
            <person name="Godfrey J."/>
            <person name="Minx P."/>
            <person name="Mitreva M."/>
            <person name="Roeseler W."/>
            <person name="Tian H."/>
            <person name="Witte H."/>
            <person name="Yang S.P."/>
            <person name="Wilson R.K."/>
            <person name="Sommer R.J."/>
        </authorList>
    </citation>
    <scope>NUCLEOTIDE SEQUENCE [LARGE SCALE GENOMIC DNA]</scope>
    <source>
        <strain evidence="2">PS312</strain>
    </source>
</reference>
<proteinExistence type="predicted"/>
<evidence type="ECO:0000313" key="1">
    <source>
        <dbReference type="EnsemblMetazoa" id="PPA41238.1"/>
    </source>
</evidence>
<dbReference type="PANTHER" id="PTHR33939:SF1">
    <property type="entry name" value="DUF4371 DOMAIN-CONTAINING PROTEIN"/>
    <property type="match status" value="1"/>
</dbReference>
<dbReference type="Proteomes" id="UP000005239">
    <property type="component" value="Unassembled WGS sequence"/>
</dbReference>
<dbReference type="PANTHER" id="PTHR33939">
    <property type="entry name" value="PROTEIN CBG22215"/>
    <property type="match status" value="1"/>
</dbReference>
<dbReference type="Gene3D" id="3.30.420.10">
    <property type="entry name" value="Ribonuclease H-like superfamily/Ribonuclease H"/>
    <property type="match status" value="1"/>
</dbReference>
<accession>A0A2A6CKN0</accession>
<name>A0A2A6CKN0_PRIPA</name>
<organism evidence="1 2">
    <name type="scientific">Pristionchus pacificus</name>
    <name type="common">Parasitic nematode worm</name>
    <dbReference type="NCBI Taxonomy" id="54126"/>
    <lineage>
        <taxon>Eukaryota</taxon>
        <taxon>Metazoa</taxon>
        <taxon>Ecdysozoa</taxon>
        <taxon>Nematoda</taxon>
        <taxon>Chromadorea</taxon>
        <taxon>Rhabditida</taxon>
        <taxon>Rhabditina</taxon>
        <taxon>Diplogasteromorpha</taxon>
        <taxon>Diplogasteroidea</taxon>
        <taxon>Neodiplogasteridae</taxon>
        <taxon>Pristionchus</taxon>
    </lineage>
</organism>